<sequence>MPSRNGQLRSPSQAGGDPAGLAAVTNPLVEREWLTGRELTAAGSRALADLRSKVRAQRRRITAGISTEEHLAAVVLRQRPGNLV</sequence>
<protein>
    <submittedName>
        <fullName evidence="2">Uncharacterized protein</fullName>
    </submittedName>
</protein>
<accession>A0ABS4UQK6</accession>
<dbReference type="RefSeq" id="WP_209696813.1">
    <property type="nucleotide sequence ID" value="NZ_BAAAVU010000001.1"/>
</dbReference>
<dbReference type="EMBL" id="JAGINT010000002">
    <property type="protein sequence ID" value="MBP2353926.1"/>
    <property type="molecule type" value="Genomic_DNA"/>
</dbReference>
<proteinExistence type="predicted"/>
<reference evidence="2 3" key="1">
    <citation type="submission" date="2021-03" db="EMBL/GenBank/DDBJ databases">
        <title>Sequencing the genomes of 1000 actinobacteria strains.</title>
        <authorList>
            <person name="Klenk H.-P."/>
        </authorList>
    </citation>
    <scope>NUCLEOTIDE SEQUENCE [LARGE SCALE GENOMIC DNA]</scope>
    <source>
        <strain evidence="2 3">DSM 18824</strain>
    </source>
</reference>
<organism evidence="2 3">
    <name type="scientific">Kribbella aluminosa</name>
    <dbReference type="NCBI Taxonomy" id="416017"/>
    <lineage>
        <taxon>Bacteria</taxon>
        <taxon>Bacillati</taxon>
        <taxon>Actinomycetota</taxon>
        <taxon>Actinomycetes</taxon>
        <taxon>Propionibacteriales</taxon>
        <taxon>Kribbellaceae</taxon>
        <taxon>Kribbella</taxon>
    </lineage>
</organism>
<evidence type="ECO:0000313" key="3">
    <source>
        <dbReference type="Proteomes" id="UP000755585"/>
    </source>
</evidence>
<evidence type="ECO:0000256" key="1">
    <source>
        <dbReference type="SAM" id="MobiDB-lite"/>
    </source>
</evidence>
<name>A0ABS4UQK6_9ACTN</name>
<gene>
    <name evidence="2" type="ORF">JOF29_005036</name>
</gene>
<evidence type="ECO:0000313" key="2">
    <source>
        <dbReference type="EMBL" id="MBP2353926.1"/>
    </source>
</evidence>
<keyword evidence="3" id="KW-1185">Reference proteome</keyword>
<feature type="compositionally biased region" description="Polar residues" evidence="1">
    <location>
        <begin position="1"/>
        <end position="13"/>
    </location>
</feature>
<dbReference type="Proteomes" id="UP000755585">
    <property type="component" value="Unassembled WGS sequence"/>
</dbReference>
<comment type="caution">
    <text evidence="2">The sequence shown here is derived from an EMBL/GenBank/DDBJ whole genome shotgun (WGS) entry which is preliminary data.</text>
</comment>
<feature type="region of interest" description="Disordered" evidence="1">
    <location>
        <begin position="1"/>
        <end position="22"/>
    </location>
</feature>